<proteinExistence type="predicted"/>
<gene>
    <name evidence="1" type="ORF">NYF23_13460</name>
</gene>
<organism evidence="1 2">
    <name type="scientific">SAR92 clade bacterium H455</name>
    <dbReference type="NCBI Taxonomy" id="2974818"/>
    <lineage>
        <taxon>Bacteria</taxon>
        <taxon>Pseudomonadati</taxon>
        <taxon>Pseudomonadota</taxon>
        <taxon>Gammaproteobacteria</taxon>
        <taxon>Cellvibrionales</taxon>
        <taxon>Porticoccaceae</taxon>
        <taxon>SAR92 clade</taxon>
    </lineage>
</organism>
<keyword evidence="2" id="KW-1185">Reference proteome</keyword>
<evidence type="ECO:0000313" key="1">
    <source>
        <dbReference type="EMBL" id="UVW35000.1"/>
    </source>
</evidence>
<accession>A0ABY5TMN8</accession>
<dbReference type="EMBL" id="CP103416">
    <property type="protein sequence ID" value="UVW35000.1"/>
    <property type="molecule type" value="Genomic_DNA"/>
</dbReference>
<evidence type="ECO:0000313" key="2">
    <source>
        <dbReference type="Proteomes" id="UP001059934"/>
    </source>
</evidence>
<sequence>MMTNIPPSSTVDSPMLHNKEDNLFLENQPATLVLIAELPSEKRASLTALSSEPGSAEGLAQTLCDVVGPFADKQSATAMLIALLPDLVSAEELILESSSAEFWLSIPASASAGSSLNRWPLIETKKRYLEDCMKVASGLKFH</sequence>
<protein>
    <submittedName>
        <fullName evidence="1">Uncharacterized protein</fullName>
    </submittedName>
</protein>
<reference evidence="1" key="1">
    <citation type="submission" date="2022-08" db="EMBL/GenBank/DDBJ databases">
        <title>Catabolic pathway analysis in culturable SAR92 clade bacteria reveals their overlooked roles in DMSP degradation in coastal seas.</title>
        <authorList>
            <person name="He X."/>
            <person name="Zhang X."/>
            <person name="Zhang Y."/>
        </authorList>
    </citation>
    <scope>NUCLEOTIDE SEQUENCE</scope>
    <source>
        <strain evidence="1">H455</strain>
    </source>
</reference>
<name>A0ABY5TMN8_9GAMM</name>
<dbReference type="Proteomes" id="UP001059934">
    <property type="component" value="Chromosome"/>
</dbReference>